<dbReference type="Proteomes" id="UP000325161">
    <property type="component" value="Chromosome"/>
</dbReference>
<organism evidence="2 3">
    <name type="scientific">Pigmentiphaga aceris</name>
    <dbReference type="NCBI Taxonomy" id="1940612"/>
    <lineage>
        <taxon>Bacteria</taxon>
        <taxon>Pseudomonadati</taxon>
        <taxon>Pseudomonadota</taxon>
        <taxon>Betaproteobacteria</taxon>
        <taxon>Burkholderiales</taxon>
        <taxon>Alcaligenaceae</taxon>
        <taxon>Pigmentiphaga</taxon>
    </lineage>
</organism>
<protein>
    <recommendedName>
        <fullName evidence="1">NADH:flavin oxidoreductase/NADH oxidase N-terminal domain-containing protein</fullName>
    </recommendedName>
</protein>
<proteinExistence type="predicted"/>
<dbReference type="OrthoDB" id="8523426at2"/>
<dbReference type="EMBL" id="CP043046">
    <property type="protein sequence ID" value="QEI04778.1"/>
    <property type="molecule type" value="Genomic_DNA"/>
</dbReference>
<feature type="domain" description="NADH:flavin oxidoreductase/NADH oxidase N-terminal" evidence="1">
    <location>
        <begin position="8"/>
        <end position="303"/>
    </location>
</feature>
<evidence type="ECO:0000313" key="2">
    <source>
        <dbReference type="EMBL" id="QEI04778.1"/>
    </source>
</evidence>
<dbReference type="Gene3D" id="3.20.20.70">
    <property type="entry name" value="Aldolase class I"/>
    <property type="match status" value="1"/>
</dbReference>
<dbReference type="AlphaFoldDB" id="A0A5C0ARP5"/>
<sequence length="325" mass="35028">MTSASPGKLFTPVTFGAFTLSHRVVMPAMNCSQASDTGVPTDRMVRHYGDRATEGGLIICEACAVSARALGRHAAGLHTAEQVNHWHRVTDAVHARGGIVMAQLDHSSHWAGTRAHTETDLDDDALEAALIDYRNAAEHAGDAGFDGVELHAAHGALPARLMRLDSSHRYAGQFLNFLTSTLANIWGADRVGVCLSPPLHEDAGNWLAAYQTLAHNLHHDALAFVHIADLSPTAGSHECDAACQRASHLLRDACPTKLLVSGGFTRSDAMTRVEHGDADAIGFGRAFLANPDLLDRLMKNSALNELDPDNHLVRRHDADPQIPRH</sequence>
<dbReference type="InterPro" id="IPR045247">
    <property type="entry name" value="Oye-like"/>
</dbReference>
<keyword evidence="3" id="KW-1185">Reference proteome</keyword>
<gene>
    <name evidence="2" type="ORF">FXN63_02175</name>
</gene>
<dbReference type="SUPFAM" id="SSF51395">
    <property type="entry name" value="FMN-linked oxidoreductases"/>
    <property type="match status" value="1"/>
</dbReference>
<accession>A0A5C0ARP5</accession>
<dbReference type="Pfam" id="PF00724">
    <property type="entry name" value="Oxidored_FMN"/>
    <property type="match status" value="1"/>
</dbReference>
<name>A0A5C0ARP5_9BURK</name>
<reference evidence="2 3" key="1">
    <citation type="submission" date="2019-08" db="EMBL/GenBank/DDBJ databases">
        <title>Amphibian skin-associated Pigmentiphaga: genome sequence and occurrence across geography and hosts.</title>
        <authorList>
            <person name="Bletz M.C."/>
            <person name="Bunk B."/>
            <person name="Sproeer C."/>
            <person name="Biwer P."/>
            <person name="Reiter S."/>
            <person name="Rabemananjara F.C.E."/>
            <person name="Schulz S."/>
            <person name="Overmann J."/>
            <person name="Vences M."/>
        </authorList>
    </citation>
    <scope>NUCLEOTIDE SEQUENCE [LARGE SCALE GENOMIC DNA]</scope>
    <source>
        <strain evidence="2 3">Mada1488</strain>
    </source>
</reference>
<dbReference type="RefSeq" id="WP_148812412.1">
    <property type="nucleotide sequence ID" value="NZ_CP043046.1"/>
</dbReference>
<dbReference type="GO" id="GO:0016491">
    <property type="term" value="F:oxidoreductase activity"/>
    <property type="evidence" value="ECO:0007669"/>
    <property type="project" value="InterPro"/>
</dbReference>
<evidence type="ECO:0000259" key="1">
    <source>
        <dbReference type="Pfam" id="PF00724"/>
    </source>
</evidence>
<dbReference type="PANTHER" id="PTHR22893">
    <property type="entry name" value="NADH OXIDOREDUCTASE-RELATED"/>
    <property type="match status" value="1"/>
</dbReference>
<dbReference type="GO" id="GO:0010181">
    <property type="term" value="F:FMN binding"/>
    <property type="evidence" value="ECO:0007669"/>
    <property type="project" value="InterPro"/>
</dbReference>
<dbReference type="KEGG" id="pacr:FXN63_02175"/>
<dbReference type="PANTHER" id="PTHR22893:SF91">
    <property type="entry name" value="NADPH DEHYDROGENASE 2-RELATED"/>
    <property type="match status" value="1"/>
</dbReference>
<dbReference type="InterPro" id="IPR001155">
    <property type="entry name" value="OxRdtase_FMN_N"/>
</dbReference>
<evidence type="ECO:0000313" key="3">
    <source>
        <dbReference type="Proteomes" id="UP000325161"/>
    </source>
</evidence>
<dbReference type="InterPro" id="IPR013785">
    <property type="entry name" value="Aldolase_TIM"/>
</dbReference>